<evidence type="ECO:0000313" key="2">
    <source>
        <dbReference type="Proteomes" id="UP000694864"/>
    </source>
</evidence>
<evidence type="ECO:0000313" key="3">
    <source>
        <dbReference type="RefSeq" id="XP_010474309.1"/>
    </source>
</evidence>
<sequence length="279" mass="32120">MRGQIYKQDFPDLGCHEFLCYKDGWLLTSKRDFPVSLFFLDPFTRERVYLPWKDYQCIAFSAARTLASCLVVSILSANIWSGFKIKTCRPGETKWTSHRYPTNRPGHLEWSKCVFSNGMFYCLSTCGHLGVFDPTRAAWNILPVKPCPAFLSQTGLARLRETRLLVMEHEGDVYVISTSKKASVFKLDLKRKVWEEKRELGGLTVFASQPTSLTRAGLLRERNRIYPSHEAHKGVYYNLADDKYSSHRPPVMNYLSDRIAWVDPPLNEANLSPYDGINY</sequence>
<reference evidence="3" key="2">
    <citation type="submission" date="2025-08" db="UniProtKB">
        <authorList>
            <consortium name="RefSeq"/>
        </authorList>
    </citation>
    <scope>IDENTIFICATION</scope>
    <source>
        <tissue evidence="3">Leaf</tissue>
    </source>
</reference>
<proteinExistence type="predicted"/>
<dbReference type="PANTHER" id="PTHR33127:SF5">
    <property type="entry name" value="TRANSMEMBRANE PROTEIN"/>
    <property type="match status" value="1"/>
</dbReference>
<keyword evidence="2" id="KW-1185">Reference proteome</keyword>
<dbReference type="PANTHER" id="PTHR33127">
    <property type="entry name" value="TRANSMEMBRANE PROTEIN"/>
    <property type="match status" value="1"/>
</dbReference>
<dbReference type="InterPro" id="IPR005174">
    <property type="entry name" value="KIB1-4_b-propeller"/>
</dbReference>
<dbReference type="GeneID" id="104753812"/>
<evidence type="ECO:0000259" key="1">
    <source>
        <dbReference type="Pfam" id="PF03478"/>
    </source>
</evidence>
<organism evidence="2 3">
    <name type="scientific">Camelina sativa</name>
    <name type="common">False flax</name>
    <name type="synonym">Myagrum sativum</name>
    <dbReference type="NCBI Taxonomy" id="90675"/>
    <lineage>
        <taxon>Eukaryota</taxon>
        <taxon>Viridiplantae</taxon>
        <taxon>Streptophyta</taxon>
        <taxon>Embryophyta</taxon>
        <taxon>Tracheophyta</taxon>
        <taxon>Spermatophyta</taxon>
        <taxon>Magnoliopsida</taxon>
        <taxon>eudicotyledons</taxon>
        <taxon>Gunneridae</taxon>
        <taxon>Pentapetalae</taxon>
        <taxon>rosids</taxon>
        <taxon>malvids</taxon>
        <taxon>Brassicales</taxon>
        <taxon>Brassicaceae</taxon>
        <taxon>Camelineae</taxon>
        <taxon>Camelina</taxon>
    </lineage>
</organism>
<feature type="domain" description="KIB1-4 beta-propeller" evidence="1">
    <location>
        <begin position="3"/>
        <end position="236"/>
    </location>
</feature>
<dbReference type="RefSeq" id="XP_010474309.1">
    <property type="nucleotide sequence ID" value="XM_010476007.1"/>
</dbReference>
<dbReference type="Proteomes" id="UP000694864">
    <property type="component" value="Chromosome 16"/>
</dbReference>
<accession>A0ABM0WPQ3</accession>
<name>A0ABM0WPQ3_CAMSA</name>
<dbReference type="Pfam" id="PF03478">
    <property type="entry name" value="Beta-prop_KIB1-4"/>
    <property type="match status" value="1"/>
</dbReference>
<reference evidence="2" key="1">
    <citation type="journal article" date="2014" name="Nat. Commun.">
        <title>The emerging biofuel crop Camelina sativa retains a highly undifferentiated hexaploid genome structure.</title>
        <authorList>
            <person name="Kagale S."/>
            <person name="Koh C."/>
            <person name="Nixon J."/>
            <person name="Bollina V."/>
            <person name="Clarke W.E."/>
            <person name="Tuteja R."/>
            <person name="Spillane C."/>
            <person name="Robinson S.J."/>
            <person name="Links M.G."/>
            <person name="Clarke C."/>
            <person name="Higgins E.E."/>
            <person name="Huebert T."/>
            <person name="Sharpe A.G."/>
            <person name="Parkin I.A."/>
        </authorList>
    </citation>
    <scope>NUCLEOTIDE SEQUENCE [LARGE SCALE GENOMIC DNA]</scope>
    <source>
        <strain evidence="2">cv. DH55</strain>
    </source>
</reference>
<protein>
    <submittedName>
        <fullName evidence="3">F-box/kelch-repeat protein At3g18720-like</fullName>
    </submittedName>
</protein>
<gene>
    <name evidence="3" type="primary">LOC104753812</name>
</gene>